<evidence type="ECO:0000313" key="10">
    <source>
        <dbReference type="Proteomes" id="UP000037239"/>
    </source>
</evidence>
<evidence type="ECO:0000259" key="8">
    <source>
        <dbReference type="SMART" id="SM00382"/>
    </source>
</evidence>
<dbReference type="PANTHER" id="PTHR42771:SF2">
    <property type="entry name" value="IRON(3+)-HYDROXAMATE IMPORT ATP-BINDING PROTEIN FHUC"/>
    <property type="match status" value="1"/>
</dbReference>
<evidence type="ECO:0000256" key="1">
    <source>
        <dbReference type="ARBA" id="ARBA00004202"/>
    </source>
</evidence>
<accession>A0AB34TBM1</accession>
<protein>
    <submittedName>
        <fullName evidence="9">ABC transporter ATP-binding protein</fullName>
    </submittedName>
</protein>
<dbReference type="InterPro" id="IPR003593">
    <property type="entry name" value="AAA+_ATPase"/>
</dbReference>
<comment type="subcellular location">
    <subcellularLocation>
        <location evidence="1">Cell membrane</location>
        <topology evidence="1">Peripheral membrane protein</topology>
    </subcellularLocation>
</comment>
<feature type="domain" description="AAA+ ATPase" evidence="8">
    <location>
        <begin position="46"/>
        <end position="214"/>
    </location>
</feature>
<reference evidence="9 10" key="1">
    <citation type="journal article" date="2015" name="Int J Genomics">
        <title>Comparative Genomics Revealed Genetic Diversity and Species/Strain-Level Differences in Carbohydrate Metabolism of Three Probiotic Bifidobacterial Species.</title>
        <authorList>
            <person name="Odamaki T."/>
            <person name="Horigome A."/>
            <person name="Sugahara H."/>
            <person name="Hashikura N."/>
            <person name="Minami J."/>
            <person name="Xiao J.Z."/>
            <person name="Abe F."/>
        </authorList>
    </citation>
    <scope>NUCLEOTIDE SEQUENCE [LARGE SCALE GENOMIC DNA]</scope>
    <source>
        <strain evidence="9 10">MCC 0483</strain>
    </source>
</reference>
<name>A0AB34TBM1_9BIFI</name>
<proteinExistence type="predicted"/>
<evidence type="ECO:0000313" key="9">
    <source>
        <dbReference type="EMBL" id="KOA52469.1"/>
    </source>
</evidence>
<dbReference type="GO" id="GO:0016887">
    <property type="term" value="F:ATP hydrolysis activity"/>
    <property type="evidence" value="ECO:0007669"/>
    <property type="project" value="InterPro"/>
</dbReference>
<keyword evidence="6" id="KW-0406">Ion transport</keyword>
<comment type="caution">
    <text evidence="9">The sequence shown here is derived from an EMBL/GenBank/DDBJ whole genome shotgun (WGS) entry which is preliminary data.</text>
</comment>
<dbReference type="GO" id="GO:0006302">
    <property type="term" value="P:double-strand break repair"/>
    <property type="evidence" value="ECO:0007669"/>
    <property type="project" value="InterPro"/>
</dbReference>
<keyword evidence="4" id="KW-0410">Iron transport</keyword>
<evidence type="ECO:0000256" key="5">
    <source>
        <dbReference type="ARBA" id="ARBA00023004"/>
    </source>
</evidence>
<dbReference type="InterPro" id="IPR051535">
    <property type="entry name" value="Siderophore_ABC-ATPase"/>
</dbReference>
<dbReference type="Pfam" id="PF13476">
    <property type="entry name" value="AAA_23"/>
    <property type="match status" value="1"/>
</dbReference>
<dbReference type="Pfam" id="PF13304">
    <property type="entry name" value="AAA_21"/>
    <property type="match status" value="1"/>
</dbReference>
<organism evidence="9 10">
    <name type="scientific">Bifidobacterium animalis subsp. animalis MCC 0483</name>
    <dbReference type="NCBI Taxonomy" id="1365955"/>
    <lineage>
        <taxon>Bacteria</taxon>
        <taxon>Bacillati</taxon>
        <taxon>Actinomycetota</taxon>
        <taxon>Actinomycetes</taxon>
        <taxon>Bifidobacteriales</taxon>
        <taxon>Bifidobacteriaceae</taxon>
        <taxon>Bifidobacterium</taxon>
    </lineage>
</organism>
<evidence type="ECO:0000256" key="7">
    <source>
        <dbReference type="ARBA" id="ARBA00023136"/>
    </source>
</evidence>
<dbReference type="GO" id="GO:0005886">
    <property type="term" value="C:plasma membrane"/>
    <property type="evidence" value="ECO:0007669"/>
    <property type="project" value="UniProtKB-SubCell"/>
</dbReference>
<dbReference type="CDD" id="cd00267">
    <property type="entry name" value="ABC_ATPase"/>
    <property type="match status" value="1"/>
</dbReference>
<keyword evidence="7" id="KW-0472">Membrane</keyword>
<dbReference type="Gene3D" id="3.40.50.300">
    <property type="entry name" value="P-loop containing nucleotide triphosphate hydrolases"/>
    <property type="match status" value="2"/>
</dbReference>
<dbReference type="PANTHER" id="PTHR42771">
    <property type="entry name" value="IRON(3+)-HYDROXAMATE IMPORT ATP-BINDING PROTEIN FHUC"/>
    <property type="match status" value="1"/>
</dbReference>
<gene>
    <name evidence="9" type="ORF">BAAM0483_00660</name>
</gene>
<dbReference type="InterPro" id="IPR027417">
    <property type="entry name" value="P-loop_NTPase"/>
</dbReference>
<dbReference type="GO" id="GO:0006826">
    <property type="term" value="P:iron ion transport"/>
    <property type="evidence" value="ECO:0007669"/>
    <property type="project" value="UniProtKB-KW"/>
</dbReference>
<dbReference type="SMART" id="SM00382">
    <property type="entry name" value="AAA"/>
    <property type="match status" value="1"/>
</dbReference>
<dbReference type="GO" id="GO:0005524">
    <property type="term" value="F:ATP binding"/>
    <property type="evidence" value="ECO:0007669"/>
    <property type="project" value="UniProtKB-KW"/>
</dbReference>
<dbReference type="InterPro" id="IPR038729">
    <property type="entry name" value="Rad50/SbcC_AAA"/>
</dbReference>
<dbReference type="InterPro" id="IPR003959">
    <property type="entry name" value="ATPase_AAA_core"/>
</dbReference>
<evidence type="ECO:0000256" key="3">
    <source>
        <dbReference type="ARBA" id="ARBA00022475"/>
    </source>
</evidence>
<evidence type="ECO:0000256" key="2">
    <source>
        <dbReference type="ARBA" id="ARBA00022448"/>
    </source>
</evidence>
<dbReference type="Proteomes" id="UP000037239">
    <property type="component" value="Unassembled WGS sequence"/>
</dbReference>
<sequence length="249" mass="27528">MPELAIGWVPMDDLIISGFRVDWRRLGASYVNRIPALRSLDELEFGSPVVFLTGENGSGKSTLLEAIAVVCGFSAEGGSRNYRFSTYDDCSDLADALVLYRKRAIPPSSFFLRAESFFTMATQARDYDRGRSAMSALHEMSHGEGFLEIMLSRNAPGLYLMDEPESALSAGRQLALLAHMHRLAEQGAQFIVATHSPILLGLPGAQILQFDDDGVRPCDYEDTDAHRITASFINHRGVLLRHLFADEGR</sequence>
<keyword evidence="5" id="KW-0408">Iron</keyword>
<evidence type="ECO:0000256" key="4">
    <source>
        <dbReference type="ARBA" id="ARBA00022496"/>
    </source>
</evidence>
<keyword evidence="2" id="KW-0813">Transport</keyword>
<keyword evidence="9" id="KW-0067">ATP-binding</keyword>
<evidence type="ECO:0000256" key="6">
    <source>
        <dbReference type="ARBA" id="ARBA00023065"/>
    </source>
</evidence>
<dbReference type="AlphaFoldDB" id="A0AB34TBM1"/>
<dbReference type="EMBL" id="AWFK01000001">
    <property type="protein sequence ID" value="KOA52469.1"/>
    <property type="molecule type" value="Genomic_DNA"/>
</dbReference>
<keyword evidence="9" id="KW-0547">Nucleotide-binding</keyword>
<keyword evidence="3" id="KW-1003">Cell membrane</keyword>
<dbReference type="SUPFAM" id="SSF52540">
    <property type="entry name" value="P-loop containing nucleoside triphosphate hydrolases"/>
    <property type="match status" value="1"/>
</dbReference>